<evidence type="ECO:0000256" key="1">
    <source>
        <dbReference type="ARBA" id="ARBA00005417"/>
    </source>
</evidence>
<name>A0A7I9W4S7_MYCAG</name>
<dbReference type="InterPro" id="IPR027417">
    <property type="entry name" value="P-loop_NTPase"/>
</dbReference>
<sequence length="245" mass="26680">MSDASDSRASVIRVENLDAGYGSVQILHQVSLTARTGDVTCIFGPNGCGKSTLLKAMAGVIDPWAGKVMLDDDDLTHLPSHKTLGRGIAMMPQGGGVFPALSVRDNLRIGAYTIRSRKQRDARIAELLEEFPRLRERYDVAAGALSGGEQMILSIARALILRPRFLLFDEPSAGLSPKLVGDVLVRAAELAKRGVGVIMIEQNIREALRVADRMYVLVSGRNRFEGTPADVEDDRELIHLYLGGR</sequence>
<reference evidence="7 8" key="1">
    <citation type="journal article" date="2019" name="Emerg. Microbes Infect.">
        <title>Comprehensive subspecies identification of 175 nontuberculous mycobacteria species based on 7547 genomic profiles.</title>
        <authorList>
            <person name="Matsumoto Y."/>
            <person name="Kinjo T."/>
            <person name="Motooka D."/>
            <person name="Nabeya D."/>
            <person name="Jung N."/>
            <person name="Uechi K."/>
            <person name="Horii T."/>
            <person name="Iida T."/>
            <person name="Fujita J."/>
            <person name="Nakamura S."/>
        </authorList>
    </citation>
    <scope>NUCLEOTIDE SEQUENCE [LARGE SCALE GENOMIC DNA]</scope>
    <source>
        <strain evidence="7 8">JCM 6377</strain>
    </source>
</reference>
<dbReference type="GO" id="GO:0005524">
    <property type="term" value="F:ATP binding"/>
    <property type="evidence" value="ECO:0007669"/>
    <property type="project" value="UniProtKB-KW"/>
</dbReference>
<dbReference type="InterPro" id="IPR003593">
    <property type="entry name" value="AAA+_ATPase"/>
</dbReference>
<protein>
    <submittedName>
        <fullName evidence="7">ABC transporter ATP-binding protein</fullName>
    </submittedName>
</protein>
<keyword evidence="4 7" id="KW-0067">ATP-binding</keyword>
<dbReference type="Pfam" id="PF00005">
    <property type="entry name" value="ABC_tran"/>
    <property type="match status" value="1"/>
</dbReference>
<dbReference type="Gene3D" id="3.40.50.300">
    <property type="entry name" value="P-loop containing nucleotide triphosphate hydrolases"/>
    <property type="match status" value="1"/>
</dbReference>
<organism evidence="7 8">
    <name type="scientific">Mycolicibacterium agri</name>
    <name type="common">Mycobacterium agri</name>
    <dbReference type="NCBI Taxonomy" id="36811"/>
    <lineage>
        <taxon>Bacteria</taxon>
        <taxon>Bacillati</taxon>
        <taxon>Actinomycetota</taxon>
        <taxon>Actinomycetes</taxon>
        <taxon>Mycobacteriales</taxon>
        <taxon>Mycobacteriaceae</taxon>
        <taxon>Mycolicibacterium</taxon>
    </lineage>
</organism>
<gene>
    <name evidence="7" type="ORF">MAGR_38290</name>
</gene>
<evidence type="ECO:0000256" key="2">
    <source>
        <dbReference type="ARBA" id="ARBA00022448"/>
    </source>
</evidence>
<dbReference type="GO" id="GO:0015807">
    <property type="term" value="P:L-amino acid transport"/>
    <property type="evidence" value="ECO:0007669"/>
    <property type="project" value="TreeGrafter"/>
</dbReference>
<comment type="caution">
    <text evidence="7">The sequence shown here is derived from an EMBL/GenBank/DDBJ whole genome shotgun (WGS) entry which is preliminary data.</text>
</comment>
<accession>A0A7I9W4S7</accession>
<dbReference type="GO" id="GO:0016887">
    <property type="term" value="F:ATP hydrolysis activity"/>
    <property type="evidence" value="ECO:0007669"/>
    <property type="project" value="InterPro"/>
</dbReference>
<dbReference type="PANTHER" id="PTHR43820:SF4">
    <property type="entry name" value="HIGH-AFFINITY BRANCHED-CHAIN AMINO ACID TRANSPORT ATP-BINDING PROTEIN LIVF"/>
    <property type="match status" value="1"/>
</dbReference>
<evidence type="ECO:0000256" key="4">
    <source>
        <dbReference type="ARBA" id="ARBA00022840"/>
    </source>
</evidence>
<dbReference type="GO" id="GO:0015658">
    <property type="term" value="F:branched-chain amino acid transmembrane transporter activity"/>
    <property type="evidence" value="ECO:0007669"/>
    <property type="project" value="TreeGrafter"/>
</dbReference>
<evidence type="ECO:0000256" key="3">
    <source>
        <dbReference type="ARBA" id="ARBA00022741"/>
    </source>
</evidence>
<keyword evidence="3" id="KW-0547">Nucleotide-binding</keyword>
<dbReference type="SUPFAM" id="SSF52540">
    <property type="entry name" value="P-loop containing nucleoside triphosphate hydrolases"/>
    <property type="match status" value="1"/>
</dbReference>
<proteinExistence type="inferred from homology"/>
<evidence type="ECO:0000313" key="8">
    <source>
        <dbReference type="Proteomes" id="UP000465302"/>
    </source>
</evidence>
<keyword evidence="5" id="KW-0029">Amino-acid transport</keyword>
<feature type="domain" description="ABC transporter" evidence="6">
    <location>
        <begin position="12"/>
        <end position="244"/>
    </location>
</feature>
<dbReference type="CDD" id="cd03224">
    <property type="entry name" value="ABC_TM1139_LivF_branched"/>
    <property type="match status" value="1"/>
</dbReference>
<evidence type="ECO:0000256" key="5">
    <source>
        <dbReference type="ARBA" id="ARBA00022970"/>
    </source>
</evidence>
<dbReference type="AlphaFoldDB" id="A0A7I9W4S7"/>
<dbReference type="InterPro" id="IPR052156">
    <property type="entry name" value="BCAA_Transport_ATP-bd_LivF"/>
</dbReference>
<dbReference type="PANTHER" id="PTHR43820">
    <property type="entry name" value="HIGH-AFFINITY BRANCHED-CHAIN AMINO ACID TRANSPORT ATP-BINDING PROTEIN LIVF"/>
    <property type="match status" value="1"/>
</dbReference>
<dbReference type="PROSITE" id="PS50893">
    <property type="entry name" value="ABC_TRANSPORTER_2"/>
    <property type="match status" value="1"/>
</dbReference>
<comment type="similarity">
    <text evidence="1">Belongs to the ABC transporter superfamily.</text>
</comment>
<evidence type="ECO:0000259" key="6">
    <source>
        <dbReference type="PROSITE" id="PS50893"/>
    </source>
</evidence>
<evidence type="ECO:0000313" key="7">
    <source>
        <dbReference type="EMBL" id="GFG52388.1"/>
    </source>
</evidence>
<keyword evidence="2" id="KW-0813">Transport</keyword>
<dbReference type="SMART" id="SM00382">
    <property type="entry name" value="AAA"/>
    <property type="match status" value="1"/>
</dbReference>
<dbReference type="InterPro" id="IPR003439">
    <property type="entry name" value="ABC_transporter-like_ATP-bd"/>
</dbReference>
<dbReference type="EMBL" id="BLKS01000001">
    <property type="protein sequence ID" value="GFG52388.1"/>
    <property type="molecule type" value="Genomic_DNA"/>
</dbReference>
<dbReference type="RefSeq" id="WP_234816277.1">
    <property type="nucleotide sequence ID" value="NZ_BLKS01000001.1"/>
</dbReference>
<dbReference type="Proteomes" id="UP000465302">
    <property type="component" value="Unassembled WGS sequence"/>
</dbReference>